<dbReference type="CDD" id="cd03786">
    <property type="entry name" value="GTB_UDP-GlcNAc_2-Epimerase"/>
    <property type="match status" value="1"/>
</dbReference>
<keyword evidence="2" id="KW-0378">Hydrolase</keyword>
<reference evidence="2 3" key="1">
    <citation type="submission" date="2019-01" db="EMBL/GenBank/DDBJ databases">
        <authorList>
            <person name="Chen W.-M."/>
        </authorList>
    </citation>
    <scope>NUCLEOTIDE SEQUENCE [LARGE SCALE GENOMIC DNA]</scope>
    <source>
        <strain evidence="2 3">KYPY4</strain>
    </source>
</reference>
<dbReference type="Pfam" id="PF02350">
    <property type="entry name" value="Epimerase_2"/>
    <property type="match status" value="1"/>
</dbReference>
<gene>
    <name evidence="2" type="primary">neuC</name>
    <name evidence="2" type="ORF">EOE66_21195</name>
</gene>
<evidence type="ECO:0000313" key="3">
    <source>
        <dbReference type="Proteomes" id="UP000285575"/>
    </source>
</evidence>
<sequence length="388" mass="41508">MRSKVAVVTGSRAEYGLLYWVLRELRDAPDLELQLLVTGMHLAPEFGHTVAEIERDGFAIAQRVECLLSSDTPGGVAKSMALGLIGMSDALERLRPDVVLVLGDRFEIMVAVQACLVHGIPVAHIAGGDTTEGAFDEAIRHAITKMSHLHFVTNEQSACRVRQLGEDPRRVHVVGNPGLDHLRRLPLLDHEALGTALGAPLAPRNLLITFHPVTLEPGESERQFGELLAALDGLGADTALWFTRPNADTGGRGLSAALDAWAAPRAGQVHVHASLGQLRYLSLMAQVDAVVGNSSSGLYEAPSFRIPTVNIGDRQRGRLAPASVVHCAPERDAISAALTRALAMDCSAVVNPFGDGHAATRIVAALRQMPPRAELLKKHFHMTGDANG</sequence>
<dbReference type="NCBIfam" id="TIGR03568">
    <property type="entry name" value="NeuC_NnaA"/>
    <property type="match status" value="1"/>
</dbReference>
<proteinExistence type="predicted"/>
<keyword evidence="2" id="KW-0326">Glycosidase</keyword>
<feature type="domain" description="UDP-N-acetylglucosamine 2-epimerase" evidence="1">
    <location>
        <begin position="23"/>
        <end position="366"/>
    </location>
</feature>
<keyword evidence="3" id="KW-1185">Reference proteome</keyword>
<dbReference type="Proteomes" id="UP000285575">
    <property type="component" value="Unassembled WGS sequence"/>
</dbReference>
<dbReference type="PANTHER" id="PTHR43174">
    <property type="entry name" value="UDP-N-ACETYLGLUCOSAMINE 2-EPIMERASE"/>
    <property type="match status" value="1"/>
</dbReference>
<dbReference type="GO" id="GO:0006047">
    <property type="term" value="P:UDP-N-acetylglucosamine metabolic process"/>
    <property type="evidence" value="ECO:0007669"/>
    <property type="project" value="InterPro"/>
</dbReference>
<protein>
    <submittedName>
        <fullName evidence="2">UDP-N-acetylglucosamine 2-epimerase (Hydrolyzing)</fullName>
        <ecNumber evidence="2">3.2.1.183</ecNumber>
    </submittedName>
</protein>
<dbReference type="EC" id="3.2.1.183" evidence="2"/>
<dbReference type="Gene3D" id="3.40.50.2000">
    <property type="entry name" value="Glycogen Phosphorylase B"/>
    <property type="match status" value="2"/>
</dbReference>
<dbReference type="InterPro" id="IPR003331">
    <property type="entry name" value="UDP_GlcNAc_Epimerase_2_dom"/>
</dbReference>
<accession>A0A437R9L1</accession>
<comment type="caution">
    <text evidence="2">The sequence shown here is derived from an EMBL/GenBank/DDBJ whole genome shotgun (WGS) entry which is preliminary data.</text>
</comment>
<dbReference type="InterPro" id="IPR020004">
    <property type="entry name" value="UDP-GlcNAc_Epase"/>
</dbReference>
<name>A0A437R9L1_9BURK</name>
<dbReference type="GO" id="GO:0004553">
    <property type="term" value="F:hydrolase activity, hydrolyzing O-glycosyl compounds"/>
    <property type="evidence" value="ECO:0007669"/>
    <property type="project" value="InterPro"/>
</dbReference>
<evidence type="ECO:0000313" key="2">
    <source>
        <dbReference type="EMBL" id="RVU43471.1"/>
    </source>
</evidence>
<evidence type="ECO:0000259" key="1">
    <source>
        <dbReference type="Pfam" id="PF02350"/>
    </source>
</evidence>
<dbReference type="InterPro" id="IPR029767">
    <property type="entry name" value="WecB-like"/>
</dbReference>
<dbReference type="AlphaFoldDB" id="A0A437R9L1"/>
<dbReference type="EMBL" id="SACR01000007">
    <property type="protein sequence ID" value="RVU43471.1"/>
    <property type="molecule type" value="Genomic_DNA"/>
</dbReference>
<dbReference type="PANTHER" id="PTHR43174:SF3">
    <property type="entry name" value="UDP-N-ACETYLGLUCOSAMINE 2-EPIMERASE"/>
    <property type="match status" value="1"/>
</dbReference>
<dbReference type="RefSeq" id="WP_128230754.1">
    <property type="nucleotide sequence ID" value="NZ_SACR01000007.1"/>
</dbReference>
<organism evidence="2 3">
    <name type="scientific">Rubrivivax rivuli</name>
    <dbReference type="NCBI Taxonomy" id="1862385"/>
    <lineage>
        <taxon>Bacteria</taxon>
        <taxon>Pseudomonadati</taxon>
        <taxon>Pseudomonadota</taxon>
        <taxon>Betaproteobacteria</taxon>
        <taxon>Burkholderiales</taxon>
        <taxon>Sphaerotilaceae</taxon>
        <taxon>Rubrivivax</taxon>
    </lineage>
</organism>
<dbReference type="SUPFAM" id="SSF53756">
    <property type="entry name" value="UDP-Glycosyltransferase/glycogen phosphorylase"/>
    <property type="match status" value="1"/>
</dbReference>
<dbReference type="OrthoDB" id="9803238at2"/>